<sequence>MQLTLREWREHFFNPIGLVVQACVGAVLGISGPFGTQDTVLILPRILYWIWVVYSTYGIGLFGLTLTQNLLSTRPVLLQSILAGVINGATISLYIVSLNQLIFGPTSMPNGPYTFVTRVFLIGFFVTAAGATIASIVYSRQKAVSPEPSATQPSVVPLLERLPLDKRGDLVALSVEDHYVRIKTTAGVEMILMRLSDAIRETGDAIGDQVHRSHWVSYSHVASARREGDRAILTMKDGSEVPVSRANLPKIREAGLLPR</sequence>
<reference evidence="3" key="1">
    <citation type="submission" date="2020-07" db="EMBL/GenBank/DDBJ databases">
        <title>Genome sequences of bacteria associated with the marine, planktonic diatom Thalassiosira profunda strain ECT2AJA-044.</title>
        <authorList>
            <person name="Gargas C.B."/>
            <person name="Roberts W.R."/>
            <person name="Alverson A.J."/>
        </authorList>
    </citation>
    <scope>NUCLEOTIDE SEQUENCE</scope>
    <source>
        <strain evidence="3">ECT2AJA-044</strain>
    </source>
</reference>
<dbReference type="PROSITE" id="PS50930">
    <property type="entry name" value="HTH_LYTTR"/>
    <property type="match status" value="1"/>
</dbReference>
<dbReference type="InterPro" id="IPR007492">
    <property type="entry name" value="LytTR_DNA-bd_dom"/>
</dbReference>
<evidence type="ECO:0000313" key="4">
    <source>
        <dbReference type="Proteomes" id="UP000665026"/>
    </source>
</evidence>
<evidence type="ECO:0000313" key="3">
    <source>
        <dbReference type="EMBL" id="QTN36011.1"/>
    </source>
</evidence>
<keyword evidence="1" id="KW-0812">Transmembrane</keyword>
<dbReference type="KEGG" id="cact:HZ995_00315"/>
<dbReference type="EMBL" id="CP060010">
    <property type="protein sequence ID" value="QTN36011.1"/>
    <property type="molecule type" value="Genomic_DNA"/>
</dbReference>
<organism evidence="3 4">
    <name type="scientific">Cognatishimia activa</name>
    <dbReference type="NCBI Taxonomy" id="1715691"/>
    <lineage>
        <taxon>Bacteria</taxon>
        <taxon>Pseudomonadati</taxon>
        <taxon>Pseudomonadota</taxon>
        <taxon>Alphaproteobacteria</taxon>
        <taxon>Rhodobacterales</taxon>
        <taxon>Paracoccaceae</taxon>
        <taxon>Cognatishimia</taxon>
    </lineage>
</organism>
<dbReference type="PROSITE" id="PS51257">
    <property type="entry name" value="PROKAR_LIPOPROTEIN"/>
    <property type="match status" value="1"/>
</dbReference>
<keyword evidence="1" id="KW-0472">Membrane</keyword>
<dbReference type="RefSeq" id="WP_209356715.1">
    <property type="nucleotide sequence ID" value="NZ_CP060010.1"/>
</dbReference>
<dbReference type="Pfam" id="PF04397">
    <property type="entry name" value="LytTR"/>
    <property type="match status" value="1"/>
</dbReference>
<dbReference type="Proteomes" id="UP000665026">
    <property type="component" value="Chromosome"/>
</dbReference>
<dbReference type="SMART" id="SM00850">
    <property type="entry name" value="LytTR"/>
    <property type="match status" value="1"/>
</dbReference>
<feature type="transmembrane region" description="Helical" evidence="1">
    <location>
        <begin position="115"/>
        <end position="138"/>
    </location>
</feature>
<feature type="transmembrane region" description="Helical" evidence="1">
    <location>
        <begin position="76"/>
        <end position="95"/>
    </location>
</feature>
<feature type="transmembrane region" description="Helical" evidence="1">
    <location>
        <begin position="12"/>
        <end position="34"/>
    </location>
</feature>
<accession>A0A975I8L8</accession>
<dbReference type="AlphaFoldDB" id="A0A975I8L8"/>
<keyword evidence="1" id="KW-1133">Transmembrane helix</keyword>
<evidence type="ECO:0000259" key="2">
    <source>
        <dbReference type="PROSITE" id="PS50930"/>
    </source>
</evidence>
<gene>
    <name evidence="3" type="ORF">HZ995_00315</name>
</gene>
<name>A0A975I8L8_9RHOB</name>
<feature type="transmembrane region" description="Helical" evidence="1">
    <location>
        <begin position="46"/>
        <end position="64"/>
    </location>
</feature>
<evidence type="ECO:0000256" key="1">
    <source>
        <dbReference type="SAM" id="Phobius"/>
    </source>
</evidence>
<dbReference type="GO" id="GO:0003677">
    <property type="term" value="F:DNA binding"/>
    <property type="evidence" value="ECO:0007669"/>
    <property type="project" value="InterPro"/>
</dbReference>
<dbReference type="Gene3D" id="2.40.50.1020">
    <property type="entry name" value="LytTr DNA-binding domain"/>
    <property type="match status" value="1"/>
</dbReference>
<protein>
    <submittedName>
        <fullName evidence="3">LytTR family transcriptional regulator</fullName>
    </submittedName>
</protein>
<feature type="domain" description="HTH LytTR-type" evidence="2">
    <location>
        <begin position="169"/>
        <end position="257"/>
    </location>
</feature>
<proteinExistence type="predicted"/>